<feature type="domain" description="N-acetylmuramoyl-L-alanine amidase" evidence="1">
    <location>
        <begin position="57"/>
        <end position="161"/>
    </location>
</feature>
<accession>A0A0F9FR17</accession>
<dbReference type="GO" id="GO:0008745">
    <property type="term" value="F:N-acetylmuramoyl-L-alanine amidase activity"/>
    <property type="evidence" value="ECO:0007669"/>
    <property type="project" value="InterPro"/>
</dbReference>
<evidence type="ECO:0000259" key="1">
    <source>
        <dbReference type="Pfam" id="PF01510"/>
    </source>
</evidence>
<dbReference type="EMBL" id="LAZR01029378">
    <property type="protein sequence ID" value="KKL59760.1"/>
    <property type="molecule type" value="Genomic_DNA"/>
</dbReference>
<dbReference type="GO" id="GO:0009253">
    <property type="term" value="P:peptidoglycan catabolic process"/>
    <property type="evidence" value="ECO:0007669"/>
    <property type="project" value="InterPro"/>
</dbReference>
<dbReference type="Gene3D" id="3.40.80.10">
    <property type="entry name" value="Peptidoglycan recognition protein-like"/>
    <property type="match status" value="1"/>
</dbReference>
<dbReference type="InterPro" id="IPR002502">
    <property type="entry name" value="Amidase_domain"/>
</dbReference>
<protein>
    <recommendedName>
        <fullName evidence="1">N-acetylmuramoyl-L-alanine amidase domain-containing protein</fullName>
    </recommendedName>
</protein>
<dbReference type="AlphaFoldDB" id="A0A0F9FR17"/>
<dbReference type="Pfam" id="PF01510">
    <property type="entry name" value="Amidase_2"/>
    <property type="match status" value="1"/>
</dbReference>
<comment type="caution">
    <text evidence="2">The sequence shown here is derived from an EMBL/GenBank/DDBJ whole genome shotgun (WGS) entry which is preliminary data.</text>
</comment>
<gene>
    <name evidence="2" type="ORF">LCGC14_2212110</name>
</gene>
<proteinExistence type="predicted"/>
<dbReference type="SUPFAM" id="SSF55846">
    <property type="entry name" value="N-acetylmuramoyl-L-alanine amidase-like"/>
    <property type="match status" value="1"/>
</dbReference>
<organism evidence="2">
    <name type="scientific">marine sediment metagenome</name>
    <dbReference type="NCBI Taxonomy" id="412755"/>
    <lineage>
        <taxon>unclassified sequences</taxon>
        <taxon>metagenomes</taxon>
        <taxon>ecological metagenomes</taxon>
    </lineage>
</organism>
<sequence length="251" mass="28023">MSETWLPGVEILPMPPWKRGYWGFLDRTLDQIEGEVKHSAEGPWSALIGELMTPKLKSWTFSIRNDGHIAQHAPLEAITWHCGVMGDMDTETELVGNVTLVGEEYEGKGVDGMLTTAQVEASYYISDQVQIFTPNSYGSHKAELEVNLWEHGWISNTTCPNDRVDWPAHLAYLNREEDMTDGQWKAIETGLRQIVEGLHLEKGGDLPSQVGIPFEESTWGRIQALSDKMDFLADKLAAIGGSGCHNHSEED</sequence>
<evidence type="ECO:0000313" key="2">
    <source>
        <dbReference type="EMBL" id="KKL59760.1"/>
    </source>
</evidence>
<name>A0A0F9FR17_9ZZZZ</name>
<reference evidence="2" key="1">
    <citation type="journal article" date="2015" name="Nature">
        <title>Complex archaea that bridge the gap between prokaryotes and eukaryotes.</title>
        <authorList>
            <person name="Spang A."/>
            <person name="Saw J.H."/>
            <person name="Jorgensen S.L."/>
            <person name="Zaremba-Niedzwiedzka K."/>
            <person name="Martijn J."/>
            <person name="Lind A.E."/>
            <person name="van Eijk R."/>
            <person name="Schleper C."/>
            <person name="Guy L."/>
            <person name="Ettema T.J."/>
        </authorList>
    </citation>
    <scope>NUCLEOTIDE SEQUENCE</scope>
</reference>
<dbReference type="InterPro" id="IPR036505">
    <property type="entry name" value="Amidase/PGRP_sf"/>
</dbReference>